<accession>A0ABT6ZAW4</accession>
<evidence type="ECO:0000313" key="1">
    <source>
        <dbReference type="EMBL" id="MDJ1113306.1"/>
    </source>
</evidence>
<organism evidence="1 2">
    <name type="scientific">Microbacterium dauci</name>
    <dbReference type="NCBI Taxonomy" id="3048008"/>
    <lineage>
        <taxon>Bacteria</taxon>
        <taxon>Bacillati</taxon>
        <taxon>Actinomycetota</taxon>
        <taxon>Actinomycetes</taxon>
        <taxon>Micrococcales</taxon>
        <taxon>Microbacteriaceae</taxon>
        <taxon>Microbacterium</taxon>
    </lineage>
</organism>
<sequence length="137" mass="14706">MVSDATAQQLMEIALRDVPSQLVRRMDARIEIVENVAAATAEQASWLVGFDRDTRYILRIADGATAIDEIDPAAFLADISSAIQDFVIDQLGAPWPVSASGRVLSPGVQASAATWSDGTERVCRIGELHTAVTTPPR</sequence>
<dbReference type="Proteomes" id="UP001321481">
    <property type="component" value="Unassembled WGS sequence"/>
</dbReference>
<dbReference type="RefSeq" id="WP_283714592.1">
    <property type="nucleotide sequence ID" value="NZ_JASJND010000001.1"/>
</dbReference>
<dbReference type="EMBL" id="JASJND010000001">
    <property type="protein sequence ID" value="MDJ1113306.1"/>
    <property type="molecule type" value="Genomic_DNA"/>
</dbReference>
<reference evidence="1 2" key="1">
    <citation type="submission" date="2023-05" db="EMBL/GenBank/DDBJ databases">
        <title>Microbacterium dauci sp.nov., Isolated from Carrot Rhizosphere Soil.</title>
        <authorList>
            <person name="Xiao Z."/>
            <person name="Zheng J."/>
        </authorList>
    </citation>
    <scope>NUCLEOTIDE SEQUENCE [LARGE SCALE GENOMIC DNA]</scope>
    <source>
        <strain evidence="1 2">LX3-4</strain>
    </source>
</reference>
<name>A0ABT6ZAW4_9MICO</name>
<protein>
    <submittedName>
        <fullName evidence="1">Uncharacterized protein</fullName>
    </submittedName>
</protein>
<keyword evidence="2" id="KW-1185">Reference proteome</keyword>
<evidence type="ECO:0000313" key="2">
    <source>
        <dbReference type="Proteomes" id="UP001321481"/>
    </source>
</evidence>
<comment type="caution">
    <text evidence="1">The sequence shown here is derived from an EMBL/GenBank/DDBJ whole genome shotgun (WGS) entry which is preliminary data.</text>
</comment>
<gene>
    <name evidence="1" type="ORF">QNI14_02435</name>
</gene>
<proteinExistence type="predicted"/>